<organism evidence="2 3">
    <name type="scientific">Novosphingobium guangzhouense</name>
    <dbReference type="NCBI Taxonomy" id="1850347"/>
    <lineage>
        <taxon>Bacteria</taxon>
        <taxon>Pseudomonadati</taxon>
        <taxon>Pseudomonadota</taxon>
        <taxon>Alphaproteobacteria</taxon>
        <taxon>Sphingomonadales</taxon>
        <taxon>Sphingomonadaceae</taxon>
        <taxon>Novosphingobium</taxon>
    </lineage>
</organism>
<dbReference type="Proteomes" id="UP000236327">
    <property type="component" value="Unassembled WGS sequence"/>
</dbReference>
<evidence type="ECO:0000313" key="2">
    <source>
        <dbReference type="EMBL" id="PNU06124.1"/>
    </source>
</evidence>
<dbReference type="PANTHER" id="PTHR43943">
    <property type="entry name" value="DEHYDROGENASE/REDUCTASE (SDR FAMILY) MEMBER 4"/>
    <property type="match status" value="1"/>
</dbReference>
<evidence type="ECO:0000313" key="3">
    <source>
        <dbReference type="Proteomes" id="UP000236327"/>
    </source>
</evidence>
<name>A0A2K2G517_9SPHN</name>
<gene>
    <name evidence="2" type="ORF">A8V01_13660</name>
</gene>
<comment type="caution">
    <text evidence="2">The sequence shown here is derived from an EMBL/GenBank/DDBJ whole genome shotgun (WGS) entry which is preliminary data.</text>
</comment>
<dbReference type="AlphaFoldDB" id="A0A2K2G517"/>
<dbReference type="InterPro" id="IPR002347">
    <property type="entry name" value="SDR_fam"/>
</dbReference>
<protein>
    <recommendedName>
        <fullName evidence="4">3-oxoacyl-ACP reductase</fullName>
    </recommendedName>
</protein>
<evidence type="ECO:0000256" key="1">
    <source>
        <dbReference type="ARBA" id="ARBA00006484"/>
    </source>
</evidence>
<comment type="similarity">
    <text evidence="1">Belongs to the short-chain dehydrogenases/reductases (SDR) family.</text>
</comment>
<dbReference type="OrthoDB" id="9789398at2"/>
<accession>A0A2K2G517</accession>
<dbReference type="PANTHER" id="PTHR43943:SF2">
    <property type="entry name" value="DEHYDROGENASE_REDUCTASE 4"/>
    <property type="match status" value="1"/>
</dbReference>
<dbReference type="Pfam" id="PF13561">
    <property type="entry name" value="adh_short_C2"/>
    <property type="match status" value="1"/>
</dbReference>
<dbReference type="SUPFAM" id="SSF51735">
    <property type="entry name" value="NAD(P)-binding Rossmann-fold domains"/>
    <property type="match status" value="1"/>
</dbReference>
<evidence type="ECO:0008006" key="4">
    <source>
        <dbReference type="Google" id="ProtNLM"/>
    </source>
</evidence>
<keyword evidence="3" id="KW-1185">Reference proteome</keyword>
<dbReference type="InterPro" id="IPR036291">
    <property type="entry name" value="NAD(P)-bd_dom_sf"/>
</dbReference>
<dbReference type="Gene3D" id="3.40.50.720">
    <property type="entry name" value="NAD(P)-binding Rossmann-like Domain"/>
    <property type="match status" value="2"/>
</dbReference>
<proteinExistence type="inferred from homology"/>
<dbReference type="EMBL" id="LYMM01000014">
    <property type="protein sequence ID" value="PNU06124.1"/>
    <property type="molecule type" value="Genomic_DNA"/>
</dbReference>
<reference evidence="2 3" key="1">
    <citation type="submission" date="2016-05" db="EMBL/GenBank/DDBJ databases">
        <title>Complete genome sequence of Novosphingobium guangzhouense SA925(T).</title>
        <authorList>
            <person name="Sha S."/>
        </authorList>
    </citation>
    <scope>NUCLEOTIDE SEQUENCE [LARGE SCALE GENOMIC DNA]</scope>
    <source>
        <strain evidence="2 3">SA925</strain>
    </source>
</reference>
<sequence>MSLFDLAGKVARETGASRGIDRAVVEALAEAGARVAVSSGTQAACEEVVATINVVSLNGAMIGADNISAYNMSKAADLQPVRNLAVEPGDSNIRVNAITPGGIRTDFAKPLWEDPAAEFRLCEALPLGRIGEPTGIGGAAFFLASQAAPYITGQSIIIDGEATVRGVH</sequence>
<dbReference type="PRINTS" id="PR00081">
    <property type="entry name" value="GDHRDH"/>
</dbReference>